<dbReference type="Pfam" id="PF13484">
    <property type="entry name" value="Fer4_16"/>
    <property type="match status" value="1"/>
</dbReference>
<dbReference type="GO" id="GO:0051539">
    <property type="term" value="F:4 iron, 4 sulfur cluster binding"/>
    <property type="evidence" value="ECO:0007669"/>
    <property type="project" value="UniProtKB-KW"/>
</dbReference>
<evidence type="ECO:0000256" key="7">
    <source>
        <dbReference type="ARBA" id="ARBA00023004"/>
    </source>
</evidence>
<evidence type="ECO:0000256" key="1">
    <source>
        <dbReference type="ARBA" id="ARBA00022485"/>
    </source>
</evidence>
<dbReference type="InterPro" id="IPR013542">
    <property type="entry name" value="QueG_DUF1730"/>
</dbReference>
<keyword evidence="8" id="KW-0411">Iron-sulfur</keyword>
<evidence type="ECO:0000256" key="3">
    <source>
        <dbReference type="ARBA" id="ARBA00022694"/>
    </source>
</evidence>
<dbReference type="Pfam" id="PF08331">
    <property type="entry name" value="QueG_DUF1730"/>
    <property type="match status" value="1"/>
</dbReference>
<comment type="caution">
    <text evidence="10">The sequence shown here is derived from an EMBL/GenBank/DDBJ whole genome shotgun (WGS) entry which is preliminary data.</text>
</comment>
<accession>A0A660SIP5</accession>
<keyword evidence="5" id="KW-0671">Queuosine biosynthesis</keyword>
<keyword evidence="6 10" id="KW-0560">Oxidoreductase</keyword>
<keyword evidence="7" id="KW-0408">Iron</keyword>
<evidence type="ECO:0000256" key="2">
    <source>
        <dbReference type="ARBA" id="ARBA00022490"/>
    </source>
</evidence>
<keyword evidence="1" id="KW-0004">4Fe-4S</keyword>
<dbReference type="NCBIfam" id="TIGR00276">
    <property type="entry name" value="tRNA epoxyqueuosine(34) reductase QueG"/>
    <property type="match status" value="1"/>
</dbReference>
<dbReference type="Gene3D" id="3.30.70.20">
    <property type="match status" value="1"/>
</dbReference>
<dbReference type="InterPro" id="IPR017900">
    <property type="entry name" value="4Fe4S_Fe_S_CS"/>
</dbReference>
<evidence type="ECO:0000256" key="5">
    <source>
        <dbReference type="ARBA" id="ARBA00022785"/>
    </source>
</evidence>
<dbReference type="PANTHER" id="PTHR30002:SF4">
    <property type="entry name" value="EPOXYQUEUOSINE REDUCTASE"/>
    <property type="match status" value="1"/>
</dbReference>
<dbReference type="SUPFAM" id="SSF46548">
    <property type="entry name" value="alpha-helical ferredoxin"/>
    <property type="match status" value="1"/>
</dbReference>
<dbReference type="PROSITE" id="PS00198">
    <property type="entry name" value="4FE4S_FER_1"/>
    <property type="match status" value="1"/>
</dbReference>
<keyword evidence="2" id="KW-0963">Cytoplasm</keyword>
<name>A0A660SIP5_UNCW3</name>
<dbReference type="GO" id="GO:0046872">
    <property type="term" value="F:metal ion binding"/>
    <property type="evidence" value="ECO:0007669"/>
    <property type="project" value="UniProtKB-KW"/>
</dbReference>
<evidence type="ECO:0000256" key="6">
    <source>
        <dbReference type="ARBA" id="ARBA00023002"/>
    </source>
</evidence>
<organism evidence="10 11">
    <name type="scientific">candidate division WOR-3 bacterium</name>
    <dbReference type="NCBI Taxonomy" id="2052148"/>
    <lineage>
        <taxon>Bacteria</taxon>
        <taxon>Bacteria division WOR-3</taxon>
    </lineage>
</organism>
<protein>
    <submittedName>
        <fullName evidence="10">tRNA epoxyqueuosine(34) reductase QueG</fullName>
        <ecNumber evidence="10">1.17.99.6</ecNumber>
    </submittedName>
</protein>
<reference evidence="10 11" key="1">
    <citation type="submission" date="2018-06" db="EMBL/GenBank/DDBJ databases">
        <title>Extensive metabolic versatility and redundancy in microbially diverse, dynamic hydrothermal sediments.</title>
        <authorList>
            <person name="Dombrowski N."/>
            <person name="Teske A."/>
            <person name="Baker B.J."/>
        </authorList>
    </citation>
    <scope>NUCLEOTIDE SEQUENCE [LARGE SCALE GENOMIC DNA]</scope>
    <source>
        <strain evidence="10">B36_G15</strain>
    </source>
</reference>
<keyword evidence="3" id="KW-0819">tRNA processing</keyword>
<dbReference type="InterPro" id="IPR004453">
    <property type="entry name" value="QueG"/>
</dbReference>
<dbReference type="PROSITE" id="PS51379">
    <property type="entry name" value="4FE4S_FER_2"/>
    <property type="match status" value="1"/>
</dbReference>
<evidence type="ECO:0000259" key="9">
    <source>
        <dbReference type="PROSITE" id="PS51379"/>
    </source>
</evidence>
<dbReference type="InterPro" id="IPR017896">
    <property type="entry name" value="4Fe4S_Fe-S-bd"/>
</dbReference>
<dbReference type="PANTHER" id="PTHR30002">
    <property type="entry name" value="EPOXYQUEUOSINE REDUCTASE"/>
    <property type="match status" value="1"/>
</dbReference>
<evidence type="ECO:0000313" key="10">
    <source>
        <dbReference type="EMBL" id="RKX70658.1"/>
    </source>
</evidence>
<keyword evidence="4" id="KW-0479">Metal-binding</keyword>
<dbReference type="EMBL" id="QNBE01000031">
    <property type="protein sequence ID" value="RKX70658.1"/>
    <property type="molecule type" value="Genomic_DNA"/>
</dbReference>
<evidence type="ECO:0000313" key="11">
    <source>
        <dbReference type="Proteomes" id="UP000268469"/>
    </source>
</evidence>
<dbReference type="Proteomes" id="UP000268469">
    <property type="component" value="Unassembled WGS sequence"/>
</dbReference>
<feature type="domain" description="4Fe-4S ferredoxin-type" evidence="9">
    <location>
        <begin position="156"/>
        <end position="185"/>
    </location>
</feature>
<sequence>MIRNEEIKQLAPIFGIDAIGITSAEDLIDARRLRVAYRGFPSYHPRSFLKKARSVIVGIENYYARGRPLRPEEGEIARYTWSNYYYDLRTRLKELARFLKRAYQMRFRVFSNGPLAEKPLAVKAGIGYYGKHTIIINEKFGSWIVIGEILTDLEIEPDQPEENDCGDCRICIDACPTRAIEKPYQLNWKRCIQYLSNHRVEIPLEIRRVWGNRLYGCTTCQEVCPKNSRSRPTHSIPEYGYVGPGFSLYEVLMLDEERYRRRFGSNQIGARWMELACLKRNAILALVNRGEKSALNHIIRFEDDPDPMLKEIARWAVEELQRWI</sequence>
<evidence type="ECO:0000256" key="4">
    <source>
        <dbReference type="ARBA" id="ARBA00022723"/>
    </source>
</evidence>
<proteinExistence type="predicted"/>
<gene>
    <name evidence="10" type="primary">queG</name>
    <name evidence="10" type="ORF">DRP53_04185</name>
</gene>
<dbReference type="GO" id="GO:0052693">
    <property type="term" value="F:epoxyqueuosine reductase activity"/>
    <property type="evidence" value="ECO:0007669"/>
    <property type="project" value="UniProtKB-EC"/>
</dbReference>
<evidence type="ECO:0000256" key="8">
    <source>
        <dbReference type="ARBA" id="ARBA00023014"/>
    </source>
</evidence>
<dbReference type="GO" id="GO:0008616">
    <property type="term" value="P:tRNA queuosine(34) biosynthetic process"/>
    <property type="evidence" value="ECO:0007669"/>
    <property type="project" value="UniProtKB-KW"/>
</dbReference>
<dbReference type="AlphaFoldDB" id="A0A660SIP5"/>
<dbReference type="EC" id="1.17.99.6" evidence="10"/>